<accession>A0A5B0PZE6</accession>
<feature type="compositionally biased region" description="Basic and acidic residues" evidence="1">
    <location>
        <begin position="136"/>
        <end position="146"/>
    </location>
</feature>
<evidence type="ECO:0000313" key="4">
    <source>
        <dbReference type="Proteomes" id="UP000324748"/>
    </source>
</evidence>
<comment type="caution">
    <text evidence="2">The sequence shown here is derived from an EMBL/GenBank/DDBJ whole genome shotgun (WGS) entry which is preliminary data.</text>
</comment>
<dbReference type="AlphaFoldDB" id="A0A5B0PZE6"/>
<keyword evidence="4" id="KW-1185">Reference proteome</keyword>
<feature type="region of interest" description="Disordered" evidence="1">
    <location>
        <begin position="119"/>
        <end position="185"/>
    </location>
</feature>
<dbReference type="EMBL" id="VDEP01000305">
    <property type="protein sequence ID" value="KAA1109244.1"/>
    <property type="molecule type" value="Genomic_DNA"/>
</dbReference>
<protein>
    <submittedName>
        <fullName evidence="2">Uncharacterized protein</fullName>
    </submittedName>
</protein>
<evidence type="ECO:0000313" key="2">
    <source>
        <dbReference type="EMBL" id="KAA1106194.1"/>
    </source>
</evidence>
<dbReference type="EMBL" id="VSWC01000040">
    <property type="protein sequence ID" value="KAA1106194.1"/>
    <property type="molecule type" value="Genomic_DNA"/>
</dbReference>
<dbReference type="Proteomes" id="UP000324748">
    <property type="component" value="Unassembled WGS sequence"/>
</dbReference>
<evidence type="ECO:0000256" key="1">
    <source>
        <dbReference type="SAM" id="MobiDB-lite"/>
    </source>
</evidence>
<gene>
    <name evidence="2" type="ORF">PGT21_030766</name>
    <name evidence="3" type="ORF">PGTUg99_022615</name>
</gene>
<organism evidence="2 4">
    <name type="scientific">Puccinia graminis f. sp. tritici</name>
    <dbReference type="NCBI Taxonomy" id="56615"/>
    <lineage>
        <taxon>Eukaryota</taxon>
        <taxon>Fungi</taxon>
        <taxon>Dikarya</taxon>
        <taxon>Basidiomycota</taxon>
        <taxon>Pucciniomycotina</taxon>
        <taxon>Pucciniomycetes</taxon>
        <taxon>Pucciniales</taxon>
        <taxon>Pucciniaceae</taxon>
        <taxon>Puccinia</taxon>
    </lineage>
</organism>
<feature type="compositionally biased region" description="Polar residues" evidence="1">
    <location>
        <begin position="119"/>
        <end position="135"/>
    </location>
</feature>
<dbReference type="Proteomes" id="UP000325313">
    <property type="component" value="Unassembled WGS sequence"/>
</dbReference>
<dbReference type="OrthoDB" id="10340001at2759"/>
<proteinExistence type="predicted"/>
<reference evidence="4 5" key="1">
    <citation type="submission" date="2019-05" db="EMBL/GenBank/DDBJ databases">
        <title>Emergence of the Ug99 lineage of the wheat stem rust pathogen through somatic hybridization.</title>
        <authorList>
            <person name="Li F."/>
            <person name="Upadhyaya N.M."/>
            <person name="Sperschneider J."/>
            <person name="Matny O."/>
            <person name="Nguyen-Phuc H."/>
            <person name="Mago R."/>
            <person name="Raley C."/>
            <person name="Miller M.E."/>
            <person name="Silverstein K.A.T."/>
            <person name="Henningsen E."/>
            <person name="Hirsch C.D."/>
            <person name="Visser B."/>
            <person name="Pretorius Z.A."/>
            <person name="Steffenson B.J."/>
            <person name="Schwessinger B."/>
            <person name="Dodds P.N."/>
            <person name="Figueroa M."/>
        </authorList>
    </citation>
    <scope>NUCLEOTIDE SEQUENCE [LARGE SCALE GENOMIC DNA]</scope>
    <source>
        <strain evidence="2">21-0</strain>
        <strain evidence="3 5">Ug99</strain>
    </source>
</reference>
<name>A0A5B0PZE6_PUCGR</name>
<sequence>MDLLRWLFVTAAIIATNRRPSVTHLTNTPTFITIKAPRDISQAPTQNTAFKALGRIKIHPRYQDERTQTLIKLTIRVIILAGLYEWSRTFKTPYNNAPFTGRDYVSQEITVILSSTTSPISPDIQSHIPPSNLQHKNPETKAHESTLSKWPQPVFRSIRFSETSEPRKPKANQAKLPKWEQAKPK</sequence>
<evidence type="ECO:0000313" key="3">
    <source>
        <dbReference type="EMBL" id="KAA1109244.1"/>
    </source>
</evidence>
<evidence type="ECO:0000313" key="5">
    <source>
        <dbReference type="Proteomes" id="UP000325313"/>
    </source>
</evidence>